<dbReference type="InterPro" id="IPR046373">
    <property type="entry name" value="Acyl-CoA_Oxase/DH_mid-dom_sf"/>
</dbReference>
<reference evidence="1 2" key="1">
    <citation type="journal article" date="2016" name="Mol. Biol. Evol.">
        <title>Comparative Genomics of Early-Diverging Mushroom-Forming Fungi Provides Insights into the Origins of Lignocellulose Decay Capabilities.</title>
        <authorList>
            <person name="Nagy L.G."/>
            <person name="Riley R."/>
            <person name="Tritt A."/>
            <person name="Adam C."/>
            <person name="Daum C."/>
            <person name="Floudas D."/>
            <person name="Sun H."/>
            <person name="Yadav J.S."/>
            <person name="Pangilinan J."/>
            <person name="Larsson K.H."/>
            <person name="Matsuura K."/>
            <person name="Barry K."/>
            <person name="Labutti K."/>
            <person name="Kuo R."/>
            <person name="Ohm R.A."/>
            <person name="Bhattacharya S.S."/>
            <person name="Shirouzu T."/>
            <person name="Yoshinaga Y."/>
            <person name="Martin F.M."/>
            <person name="Grigoriev I.V."/>
            <person name="Hibbett D.S."/>
        </authorList>
    </citation>
    <scope>NUCLEOTIDE SEQUENCE [LARGE SCALE GENOMIC DNA]</scope>
    <source>
        <strain evidence="1 2">L-15889</strain>
    </source>
</reference>
<dbReference type="GO" id="GO:0005777">
    <property type="term" value="C:peroxisome"/>
    <property type="evidence" value="ECO:0007669"/>
    <property type="project" value="InterPro"/>
</dbReference>
<dbReference type="PANTHER" id="PTHR10909">
    <property type="entry name" value="ELECTRON TRANSPORT OXIDOREDUCTASE"/>
    <property type="match status" value="1"/>
</dbReference>
<gene>
    <name evidence="1" type="ORF">DAEQUDRAFT_670862</name>
</gene>
<name>A0A165PVS0_9APHY</name>
<dbReference type="GO" id="GO:0005504">
    <property type="term" value="F:fatty acid binding"/>
    <property type="evidence" value="ECO:0007669"/>
    <property type="project" value="TreeGrafter"/>
</dbReference>
<dbReference type="InterPro" id="IPR036250">
    <property type="entry name" value="AcylCo_DH-like_C"/>
</dbReference>
<keyword evidence="2" id="KW-1185">Reference proteome</keyword>
<dbReference type="InterPro" id="IPR012258">
    <property type="entry name" value="Acyl-CoA_oxidase"/>
</dbReference>
<dbReference type="Proteomes" id="UP000076727">
    <property type="component" value="Unassembled WGS sequence"/>
</dbReference>
<dbReference type="GO" id="GO:0055088">
    <property type="term" value="P:lipid homeostasis"/>
    <property type="evidence" value="ECO:0007669"/>
    <property type="project" value="TreeGrafter"/>
</dbReference>
<sequence>MSSLRTAHLPGTADFRPLPDNASLEERIATSYRRARAIAKAYEMTAEDTLFLLPKFWEFHTDNIHSLDAGAFTLLTIQYNLMGGTLAAFAQKRPELRPIMDKVMKFDVSAQYLLTEVGHGLDAPNLETTATLLPNGEFDLHTPSERARKYMPPTGPFGSLPRVAVVFARLIVQGENRGIRPFLVALGDGHQMCKGVTARLVPQRGGIKPVDHAVTSFDHVRLPSTALLGSLAKPADMRANFISCIWRVSVGSLALATMAVPLLSVNTYLTARYSLRRLVTGSDGSPVSIMSFRTQHGPILHALAQINVLKAHAKAAIELYRDTSIDPRVRDGIAAAAKASMTRHAWSSLSNLTERIGAHGLFEHNNVLQSELLMRGIRIAEGDVLVLSIRLANELLIGRYSMPAFKHPDCLLSRHEAGLFAECRALLKRAGGNHRHDSVARLMLPLCLPLVQAIGHRMAYEASLDAGVEKPLLDLYEVGVVLQDPAWYSEHAGLPRWSQFEMEDRAITAALPHLEEYLGKTGAESYAVSPILTQESWEKFLNDLPLFSGNAHISLVPLPQIPQQAPHIQAHL</sequence>
<dbReference type="GO" id="GO:0071949">
    <property type="term" value="F:FAD binding"/>
    <property type="evidence" value="ECO:0007669"/>
    <property type="project" value="InterPro"/>
</dbReference>
<dbReference type="GO" id="GO:0003997">
    <property type="term" value="F:acyl-CoA oxidase activity"/>
    <property type="evidence" value="ECO:0007669"/>
    <property type="project" value="InterPro"/>
</dbReference>
<protein>
    <submittedName>
        <fullName evidence="1">Acyl-CoA dehydrogenase NM domain-like protein</fullName>
    </submittedName>
</protein>
<proteinExistence type="predicted"/>
<evidence type="ECO:0000313" key="1">
    <source>
        <dbReference type="EMBL" id="KZT68683.1"/>
    </source>
</evidence>
<dbReference type="EMBL" id="KV429064">
    <property type="protein sequence ID" value="KZT68683.1"/>
    <property type="molecule type" value="Genomic_DNA"/>
</dbReference>
<dbReference type="Gene3D" id="2.40.110.10">
    <property type="entry name" value="Butyryl-CoA Dehydrogenase, subunit A, domain 2"/>
    <property type="match status" value="1"/>
</dbReference>
<dbReference type="AlphaFoldDB" id="A0A165PVS0"/>
<accession>A0A165PVS0</accession>
<evidence type="ECO:0000313" key="2">
    <source>
        <dbReference type="Proteomes" id="UP000076727"/>
    </source>
</evidence>
<dbReference type="STRING" id="1314783.A0A165PVS0"/>
<dbReference type="OrthoDB" id="538336at2759"/>
<dbReference type="SUPFAM" id="SSF56645">
    <property type="entry name" value="Acyl-CoA dehydrogenase NM domain-like"/>
    <property type="match status" value="1"/>
</dbReference>
<dbReference type="PANTHER" id="PTHR10909:SF382">
    <property type="entry name" value="ACYL-COENZYME A OXIDASE"/>
    <property type="match status" value="1"/>
</dbReference>
<organism evidence="1 2">
    <name type="scientific">Daedalea quercina L-15889</name>
    <dbReference type="NCBI Taxonomy" id="1314783"/>
    <lineage>
        <taxon>Eukaryota</taxon>
        <taxon>Fungi</taxon>
        <taxon>Dikarya</taxon>
        <taxon>Basidiomycota</taxon>
        <taxon>Agaricomycotina</taxon>
        <taxon>Agaricomycetes</taxon>
        <taxon>Polyporales</taxon>
        <taxon>Fomitopsis</taxon>
    </lineage>
</organism>
<dbReference type="GO" id="GO:0033540">
    <property type="term" value="P:fatty acid beta-oxidation using acyl-CoA oxidase"/>
    <property type="evidence" value="ECO:0007669"/>
    <property type="project" value="TreeGrafter"/>
</dbReference>
<dbReference type="Gene3D" id="1.20.140.10">
    <property type="entry name" value="Butyryl-CoA Dehydrogenase, subunit A, domain 3"/>
    <property type="match status" value="1"/>
</dbReference>
<dbReference type="InterPro" id="IPR009100">
    <property type="entry name" value="AcylCoA_DH/oxidase_NM_dom_sf"/>
</dbReference>
<dbReference type="SUPFAM" id="SSF47203">
    <property type="entry name" value="Acyl-CoA dehydrogenase C-terminal domain-like"/>
    <property type="match status" value="1"/>
</dbReference>